<evidence type="ECO:0000313" key="2">
    <source>
        <dbReference type="Proteomes" id="UP001148737"/>
    </source>
</evidence>
<organism evidence="1 2">
    <name type="scientific">Lecanicillium saksenae</name>
    <dbReference type="NCBI Taxonomy" id="468837"/>
    <lineage>
        <taxon>Eukaryota</taxon>
        <taxon>Fungi</taxon>
        <taxon>Dikarya</taxon>
        <taxon>Ascomycota</taxon>
        <taxon>Pezizomycotina</taxon>
        <taxon>Sordariomycetes</taxon>
        <taxon>Hypocreomycetidae</taxon>
        <taxon>Hypocreales</taxon>
        <taxon>Cordycipitaceae</taxon>
        <taxon>Lecanicillium</taxon>
    </lineage>
</organism>
<accession>A0ACC1R8H8</accession>
<sequence length="837" mass="90776">MSTTDANRAPPQGGVIEGANPSKYNPSDPITLFIIQASLIVIVCHALHWPLSKIRQPRVIAEVVGGIILGPSVMGRVPGFQQAIFPKESIPNLSLVANLGLILYLFLIGMETDVGFLVTNWRVATSVAFAGLALPFAVGCGLAWGVYHAFREDSGLAPISFSTYMLFIGIAIAITAFPVLCRILSELKLLDTSVGVITLSAGVANDVVGWVLLALCVTLVNAGNGLTALWILLCCAGFLLFLAYLVRPTLVWLLRRTDSLQNGPSQGIVSLIMLLALAAAFFTGIIGVHPIFGAFMVGLIIPREDRFNIKVTEKMEDLIGALLLPLYFTLSGLKTNLGLLNSGQAWGYVFATTIVAFMTKIIGASCAARLNGLVWRESLTIGVLMSCKGLVELIVLNIGLQANILSSRTFTIFVVMALLTTFSTTPLVSWLYPPWYQKKMELWRRGEIDWDTGAPISPSGDGTSPSTAREQSVTRLMVYLRLDTMPRLLRLLSLFGDGSSGKTDAENTETVPLRPVIRAHGIRLLQLTDRDSSVMTVSQVDSYSRHDPVVNTFQTVAQSNALAVSGEVAIMPEHRFSQALLTKSAAMAASLLLVPWSETGSIGDSQILSSSTQADKLASPYTSFVSSIFNNHEHNIAVFFTRSDQTSTREDAIEEKGKLIRQYSFGVMRQDFPVAAVARQPYHIFLIYVGGSDDDFALRLVLQLCEGSQATATILTAREPDTQGSNPHRANIGSYLDGMKDELAARIQLEYVDGPNTVEDLIQHASTNFDVASHGNKSSLIVVGRHATDKLEEGKLRHSPATETRECLGSLASQVVEEFVEADVLIVQAVQMASVRQ</sequence>
<reference evidence="1" key="1">
    <citation type="submission" date="2022-07" db="EMBL/GenBank/DDBJ databases">
        <title>Genome Sequence of Lecanicillium saksenae.</title>
        <authorList>
            <person name="Buettner E."/>
        </authorList>
    </citation>
    <scope>NUCLEOTIDE SEQUENCE</scope>
    <source>
        <strain evidence="1">VT-O1</strain>
    </source>
</reference>
<name>A0ACC1R8H8_9HYPO</name>
<dbReference type="EMBL" id="JANAKD010000012">
    <property type="protein sequence ID" value="KAJ3499383.1"/>
    <property type="molecule type" value="Genomic_DNA"/>
</dbReference>
<keyword evidence="2" id="KW-1185">Reference proteome</keyword>
<evidence type="ECO:0000313" key="1">
    <source>
        <dbReference type="EMBL" id="KAJ3499383.1"/>
    </source>
</evidence>
<comment type="caution">
    <text evidence="1">The sequence shown here is derived from an EMBL/GenBank/DDBJ whole genome shotgun (WGS) entry which is preliminary data.</text>
</comment>
<dbReference type="Proteomes" id="UP001148737">
    <property type="component" value="Unassembled WGS sequence"/>
</dbReference>
<proteinExistence type="predicted"/>
<protein>
    <submittedName>
        <fullName evidence="1">Uncharacterized protein</fullName>
    </submittedName>
</protein>
<gene>
    <name evidence="1" type="ORF">NLG97_g382</name>
</gene>